<name>B4DBE6_9BACT</name>
<gene>
    <name evidence="2" type="ORF">CfE428DRAFT_6237</name>
</gene>
<keyword evidence="1" id="KW-1133">Transmembrane helix</keyword>
<feature type="transmembrane region" description="Helical" evidence="1">
    <location>
        <begin position="45"/>
        <end position="62"/>
    </location>
</feature>
<reference evidence="2 3" key="1">
    <citation type="journal article" date="2011" name="J. Bacteriol.">
        <title>Genome sequence of Chthoniobacter flavus Ellin428, an aerobic heterotrophic soil bacterium.</title>
        <authorList>
            <person name="Kant R."/>
            <person name="van Passel M.W."/>
            <person name="Palva A."/>
            <person name="Lucas S."/>
            <person name="Lapidus A."/>
            <person name="Glavina Del Rio T."/>
            <person name="Dalin E."/>
            <person name="Tice H."/>
            <person name="Bruce D."/>
            <person name="Goodwin L."/>
            <person name="Pitluck S."/>
            <person name="Larimer F.W."/>
            <person name="Land M.L."/>
            <person name="Hauser L."/>
            <person name="Sangwan P."/>
            <person name="de Vos W.M."/>
            <person name="Janssen P.H."/>
            <person name="Smidt H."/>
        </authorList>
    </citation>
    <scope>NUCLEOTIDE SEQUENCE [LARGE SCALE GENOMIC DNA]</scope>
    <source>
        <strain evidence="2 3">Ellin428</strain>
    </source>
</reference>
<organism evidence="2 3">
    <name type="scientific">Chthoniobacter flavus Ellin428</name>
    <dbReference type="NCBI Taxonomy" id="497964"/>
    <lineage>
        <taxon>Bacteria</taxon>
        <taxon>Pseudomonadati</taxon>
        <taxon>Verrucomicrobiota</taxon>
        <taxon>Spartobacteria</taxon>
        <taxon>Chthoniobacterales</taxon>
        <taxon>Chthoniobacteraceae</taxon>
        <taxon>Chthoniobacter</taxon>
    </lineage>
</organism>
<dbReference type="EMBL" id="ABVL01000037">
    <property type="protein sequence ID" value="EDY16236.1"/>
    <property type="molecule type" value="Genomic_DNA"/>
</dbReference>
<evidence type="ECO:0000256" key="1">
    <source>
        <dbReference type="SAM" id="Phobius"/>
    </source>
</evidence>
<dbReference type="STRING" id="497964.CfE428DRAFT_6237"/>
<dbReference type="AlphaFoldDB" id="B4DBE6"/>
<feature type="transmembrane region" description="Helical" evidence="1">
    <location>
        <begin position="105"/>
        <end position="128"/>
    </location>
</feature>
<dbReference type="Pfam" id="PF16980">
    <property type="entry name" value="CitMHS_2"/>
    <property type="match status" value="1"/>
</dbReference>
<comment type="caution">
    <text evidence="2">The sequence shown here is derived from an EMBL/GenBank/DDBJ whole genome shotgun (WGS) entry which is preliminary data.</text>
</comment>
<feature type="transmembrane region" description="Helical" evidence="1">
    <location>
        <begin position="363"/>
        <end position="383"/>
    </location>
</feature>
<feature type="transmembrane region" description="Helical" evidence="1">
    <location>
        <begin position="176"/>
        <end position="202"/>
    </location>
</feature>
<evidence type="ECO:0008006" key="4">
    <source>
        <dbReference type="Google" id="ProtNLM"/>
    </source>
</evidence>
<sequence>MMSLGSATILDPHPIFILPFVALLLCIATMPLLLPKVWEHHFKKISLGLGLITVLYYLLGLHAWGRIAGIAGEYISFIVFIGSLFVVSGGIHVRTRGEAVPSINALYLLAGAILANLIGTTGASMLLIRPWIRMNKYRFTMYHTAFFIFIVSNVGGCLTPIGDPPLFLGYLKGVPFWWVTLKCLPAWGLAVACIVAAFYAIDRVNFLAAPRAIREQQTAHEEFKIEGLANLGWLALILAAVFLKHPPGLREVLMAGAAIGSYRTTPRRVHEANHFTFGPIKEVAWLFAGIFATMVPTLDYLECHAASLGITAPMHFYWLSGGLSSVLDNAPTYLTFLTAAFGLKGLNIDDSAQVTQFLHAHGIYVVAISLGSVFFGAMTYIGNGPNFMVKAIVDHAKVHTPNFFLYIIRYSLPILLPILAFVGWVFLHK</sequence>
<feature type="transmembrane region" description="Helical" evidence="1">
    <location>
        <begin position="12"/>
        <end position="33"/>
    </location>
</feature>
<proteinExistence type="predicted"/>
<protein>
    <recommendedName>
        <fullName evidence="4">Citrate transporter</fullName>
    </recommendedName>
</protein>
<accession>B4DBE6</accession>
<feature type="transmembrane region" description="Helical" evidence="1">
    <location>
        <begin position="74"/>
        <end position="93"/>
    </location>
</feature>
<feature type="transmembrane region" description="Helical" evidence="1">
    <location>
        <begin position="403"/>
        <end position="427"/>
    </location>
</feature>
<keyword evidence="1" id="KW-0812">Transmembrane</keyword>
<dbReference type="eggNOG" id="COG1055">
    <property type="taxonomic scope" value="Bacteria"/>
</dbReference>
<feature type="transmembrane region" description="Helical" evidence="1">
    <location>
        <begin position="140"/>
        <end position="161"/>
    </location>
</feature>
<evidence type="ECO:0000313" key="3">
    <source>
        <dbReference type="Proteomes" id="UP000005824"/>
    </source>
</evidence>
<dbReference type="Proteomes" id="UP000005824">
    <property type="component" value="Unassembled WGS sequence"/>
</dbReference>
<evidence type="ECO:0000313" key="2">
    <source>
        <dbReference type="EMBL" id="EDY16236.1"/>
    </source>
</evidence>
<dbReference type="InterPro" id="IPR031566">
    <property type="entry name" value="CitMHS_2"/>
</dbReference>
<dbReference type="InParanoid" id="B4DBE6"/>
<keyword evidence="1" id="KW-0472">Membrane</keyword>
<keyword evidence="3" id="KW-1185">Reference proteome</keyword>